<dbReference type="PRINTS" id="PR00068">
    <property type="entry name" value="CUZNDISMTASE"/>
</dbReference>
<keyword evidence="3" id="KW-1185">Reference proteome</keyword>
<accession>A0A8C6NST6</accession>
<dbReference type="InterPro" id="IPR036423">
    <property type="entry name" value="SOD-like_Cu/Zn_dom_sf"/>
</dbReference>
<feature type="domain" description="Superoxide dismutase copper/zinc binding" evidence="1">
    <location>
        <begin position="41"/>
        <end position="150"/>
    </location>
</feature>
<dbReference type="Proteomes" id="UP000694548">
    <property type="component" value="Chromosome sgr02"/>
</dbReference>
<sequence length="199" mass="21766">HTHKGLSQLLFSLSVHVQHARLMHEPTNEAAVIAVMNMQGVKGSFIFRQASPFDLTQINVNLTNLQGQVGPYHVHLFPVPSVRSDLCSNDNVGGHWNPFAINTTSPLYPNGSGKHMSLAGKNSTDDMFIDFNLPLFGANSIVGRSVVIHKIGGARFICASIGYPGEVNVEHVGVTYFDEFRYLLNTEKISGDAFKLACL</sequence>
<dbReference type="InterPro" id="IPR053257">
    <property type="entry name" value="Cu-only_SOD"/>
</dbReference>
<dbReference type="AlphaFoldDB" id="A0A8C6NST6"/>
<reference evidence="2" key="1">
    <citation type="submission" date="2014-08" db="EMBL/GenBank/DDBJ databases">
        <authorList>
            <person name="Senf B."/>
            <person name="Petzold A."/>
            <person name="Downie B.R."/>
            <person name="Koch P."/>
            <person name="Platzer M."/>
        </authorList>
    </citation>
    <scope>NUCLEOTIDE SEQUENCE [LARGE SCALE GENOMIC DNA]</scope>
    <source>
        <strain evidence="2">GRZ</strain>
    </source>
</reference>
<dbReference type="PANTHER" id="PTHR20910">
    <property type="entry name" value="AGAP001623-PA"/>
    <property type="match status" value="1"/>
</dbReference>
<dbReference type="SUPFAM" id="SSF49329">
    <property type="entry name" value="Cu,Zn superoxide dismutase-like"/>
    <property type="match status" value="1"/>
</dbReference>
<name>A0A8C6NST6_NOTFU</name>
<dbReference type="GeneTree" id="ENSGT00530000064791"/>
<dbReference type="PANTHER" id="PTHR20910:SF1">
    <property type="entry name" value="SUPEROXIDE DISMUTASE COPPER_ZINC BINDING DOMAIN-CONTAINING PROTEIN"/>
    <property type="match status" value="1"/>
</dbReference>
<evidence type="ECO:0000313" key="3">
    <source>
        <dbReference type="Proteomes" id="UP000694548"/>
    </source>
</evidence>
<reference evidence="2" key="3">
    <citation type="submission" date="2025-09" db="UniProtKB">
        <authorList>
            <consortium name="Ensembl"/>
        </authorList>
    </citation>
    <scope>IDENTIFICATION</scope>
</reference>
<organism evidence="2 3">
    <name type="scientific">Nothobranchius furzeri</name>
    <name type="common">Turquoise killifish</name>
    <dbReference type="NCBI Taxonomy" id="105023"/>
    <lineage>
        <taxon>Eukaryota</taxon>
        <taxon>Metazoa</taxon>
        <taxon>Chordata</taxon>
        <taxon>Craniata</taxon>
        <taxon>Vertebrata</taxon>
        <taxon>Euteleostomi</taxon>
        <taxon>Actinopterygii</taxon>
        <taxon>Neopterygii</taxon>
        <taxon>Teleostei</taxon>
        <taxon>Neoteleostei</taxon>
        <taxon>Acanthomorphata</taxon>
        <taxon>Ovalentaria</taxon>
        <taxon>Atherinomorphae</taxon>
        <taxon>Cyprinodontiformes</taxon>
        <taxon>Nothobranchiidae</taxon>
        <taxon>Nothobranchius</taxon>
    </lineage>
</organism>
<dbReference type="GO" id="GO:0006801">
    <property type="term" value="P:superoxide metabolic process"/>
    <property type="evidence" value="ECO:0007669"/>
    <property type="project" value="InterPro"/>
</dbReference>
<evidence type="ECO:0000313" key="2">
    <source>
        <dbReference type="Ensembl" id="ENSNFUP00015022763.1"/>
    </source>
</evidence>
<dbReference type="Ensembl" id="ENSNFUT00015023804.1">
    <property type="protein sequence ID" value="ENSNFUP00015022763.1"/>
    <property type="gene ID" value="ENSNFUG00015011000.1"/>
</dbReference>
<proteinExistence type="predicted"/>
<dbReference type="InterPro" id="IPR001424">
    <property type="entry name" value="SOD_Cu_Zn_dom"/>
</dbReference>
<reference evidence="2" key="2">
    <citation type="submission" date="2025-08" db="UniProtKB">
        <authorList>
            <consortium name="Ensembl"/>
        </authorList>
    </citation>
    <scope>IDENTIFICATION</scope>
</reference>
<dbReference type="Gene3D" id="2.60.40.200">
    <property type="entry name" value="Superoxide dismutase, copper/zinc binding domain"/>
    <property type="match status" value="1"/>
</dbReference>
<dbReference type="GO" id="GO:0046872">
    <property type="term" value="F:metal ion binding"/>
    <property type="evidence" value="ECO:0007669"/>
    <property type="project" value="InterPro"/>
</dbReference>
<evidence type="ECO:0000259" key="1">
    <source>
        <dbReference type="Pfam" id="PF00080"/>
    </source>
</evidence>
<protein>
    <recommendedName>
        <fullName evidence="1">Superoxide dismutase copper/zinc binding domain-containing protein</fullName>
    </recommendedName>
</protein>
<dbReference type="Pfam" id="PF00080">
    <property type="entry name" value="Sod_Cu"/>
    <property type="match status" value="1"/>
</dbReference>